<evidence type="ECO:0000313" key="2">
    <source>
        <dbReference type="EMBL" id="RMX42115.1"/>
    </source>
</evidence>
<proteinExistence type="predicted"/>
<sequence length="110" mass="12643">MIEDLQVYTTQEGIEDIKNNSQDFWAEVYATLEGKEEIKNNPQVYTTQEESLPSPASSPFAQTSFQCSYVVRDQRVETKLTLQNRAGNLRGDRRRKRSLSRKDPSAGQDR</sequence>
<name>A0A3M6TL41_POCDA</name>
<gene>
    <name evidence="2" type="ORF">pdam_00001331</name>
</gene>
<dbReference type="AlphaFoldDB" id="A0A3M6TL41"/>
<protein>
    <submittedName>
        <fullName evidence="2">Uncharacterized protein</fullName>
    </submittedName>
</protein>
<feature type="compositionally biased region" description="Basic and acidic residues" evidence="1">
    <location>
        <begin position="100"/>
        <end position="110"/>
    </location>
</feature>
<organism evidence="2 3">
    <name type="scientific">Pocillopora damicornis</name>
    <name type="common">Cauliflower coral</name>
    <name type="synonym">Millepora damicornis</name>
    <dbReference type="NCBI Taxonomy" id="46731"/>
    <lineage>
        <taxon>Eukaryota</taxon>
        <taxon>Metazoa</taxon>
        <taxon>Cnidaria</taxon>
        <taxon>Anthozoa</taxon>
        <taxon>Hexacorallia</taxon>
        <taxon>Scleractinia</taxon>
        <taxon>Astrocoeniina</taxon>
        <taxon>Pocilloporidae</taxon>
        <taxon>Pocillopora</taxon>
    </lineage>
</organism>
<evidence type="ECO:0000313" key="3">
    <source>
        <dbReference type="Proteomes" id="UP000275408"/>
    </source>
</evidence>
<comment type="caution">
    <text evidence="2">The sequence shown here is derived from an EMBL/GenBank/DDBJ whole genome shotgun (WGS) entry which is preliminary data.</text>
</comment>
<feature type="region of interest" description="Disordered" evidence="1">
    <location>
        <begin position="81"/>
        <end position="110"/>
    </location>
</feature>
<reference evidence="2 3" key="1">
    <citation type="journal article" date="2018" name="Sci. Rep.">
        <title>Comparative analysis of the Pocillopora damicornis genome highlights role of immune system in coral evolution.</title>
        <authorList>
            <person name="Cunning R."/>
            <person name="Bay R.A."/>
            <person name="Gillette P."/>
            <person name="Baker A.C."/>
            <person name="Traylor-Knowles N."/>
        </authorList>
    </citation>
    <scope>NUCLEOTIDE SEQUENCE [LARGE SCALE GENOMIC DNA]</scope>
    <source>
        <strain evidence="2">RSMAS</strain>
        <tissue evidence="2">Whole animal</tissue>
    </source>
</reference>
<evidence type="ECO:0000256" key="1">
    <source>
        <dbReference type="SAM" id="MobiDB-lite"/>
    </source>
</evidence>
<keyword evidence="3" id="KW-1185">Reference proteome</keyword>
<accession>A0A3M6TL41</accession>
<dbReference type="EMBL" id="RCHS01003423">
    <property type="protein sequence ID" value="RMX42115.1"/>
    <property type="molecule type" value="Genomic_DNA"/>
</dbReference>
<dbReference type="Proteomes" id="UP000275408">
    <property type="component" value="Unassembled WGS sequence"/>
</dbReference>